<keyword evidence="2 4" id="KW-0808">Transferase</keyword>
<organism evidence="4 5">
    <name type="scientific">Chenggangzhangella methanolivorans</name>
    <dbReference type="NCBI Taxonomy" id="1437009"/>
    <lineage>
        <taxon>Bacteria</taxon>
        <taxon>Pseudomonadati</taxon>
        <taxon>Pseudomonadota</taxon>
        <taxon>Alphaproteobacteria</taxon>
        <taxon>Hyphomicrobiales</taxon>
        <taxon>Methylopilaceae</taxon>
        <taxon>Chenggangzhangella</taxon>
    </lineage>
</organism>
<dbReference type="Proteomes" id="UP000825701">
    <property type="component" value="Chromosome"/>
</dbReference>
<dbReference type="AlphaFoldDB" id="A0A9E6RDW0"/>
<dbReference type="EMBL" id="CP081869">
    <property type="protein sequence ID" value="QZO01554.1"/>
    <property type="molecule type" value="Genomic_DNA"/>
</dbReference>
<evidence type="ECO:0000256" key="1">
    <source>
        <dbReference type="ARBA" id="ARBA00022603"/>
    </source>
</evidence>
<gene>
    <name evidence="4" type="primary">rsmD</name>
    <name evidence="4" type="ORF">K6K41_09105</name>
</gene>
<dbReference type="RefSeq" id="WP_261404849.1">
    <property type="nucleotide sequence ID" value="NZ_CP081869.1"/>
</dbReference>
<dbReference type="GO" id="GO:0003676">
    <property type="term" value="F:nucleic acid binding"/>
    <property type="evidence" value="ECO:0007669"/>
    <property type="project" value="InterPro"/>
</dbReference>
<dbReference type="InterPro" id="IPR002052">
    <property type="entry name" value="DNA_methylase_N6_adenine_CS"/>
</dbReference>
<dbReference type="EC" id="2.1.1.171" evidence="4"/>
<feature type="region of interest" description="Disordered" evidence="3">
    <location>
        <begin position="1"/>
        <end position="23"/>
    </location>
</feature>
<evidence type="ECO:0000313" key="4">
    <source>
        <dbReference type="EMBL" id="QZO01554.1"/>
    </source>
</evidence>
<sequence length="186" mass="19638">MRIVGGKFKGRALKGPAPDSRAIRPTSDRLREAVFNVLAHAYGDPCEGARTLDLFAGTGALGLEAMSRGAKICVFVDEGAEARACLRANVETLGLGGQTKIFRRDATKLGPAIAQGPFDLVFCDPPYGKALGEQALASAREGGWLAQGALVVWEEASEAETTIPAGLDLIERRVYADTAMSFLKAA</sequence>
<evidence type="ECO:0000256" key="2">
    <source>
        <dbReference type="ARBA" id="ARBA00022679"/>
    </source>
</evidence>
<name>A0A9E6RDW0_9HYPH</name>
<evidence type="ECO:0000256" key="3">
    <source>
        <dbReference type="SAM" id="MobiDB-lite"/>
    </source>
</evidence>
<dbReference type="SUPFAM" id="SSF53335">
    <property type="entry name" value="S-adenosyl-L-methionine-dependent methyltransferases"/>
    <property type="match status" value="1"/>
</dbReference>
<keyword evidence="1 4" id="KW-0489">Methyltransferase</keyword>
<dbReference type="InterPro" id="IPR004398">
    <property type="entry name" value="RNA_MeTrfase_RsmD"/>
</dbReference>
<reference evidence="4" key="1">
    <citation type="submission" date="2021-08" db="EMBL/GenBank/DDBJ databases">
        <authorList>
            <person name="Zhang H."/>
            <person name="Xu M."/>
            <person name="Yu Z."/>
            <person name="Yang L."/>
            <person name="Cai Y."/>
        </authorList>
    </citation>
    <scope>NUCLEOTIDE SEQUENCE</scope>
    <source>
        <strain evidence="4">CHL1</strain>
    </source>
</reference>
<dbReference type="CDD" id="cd02440">
    <property type="entry name" value="AdoMet_MTases"/>
    <property type="match status" value="1"/>
</dbReference>
<protein>
    <submittedName>
        <fullName evidence="4">16S rRNA (Guanine(966)-N(2))-methyltransferase RsmD</fullName>
        <ecNumber evidence="4">2.1.1.171</ecNumber>
    </submittedName>
</protein>
<dbReference type="PROSITE" id="PS00092">
    <property type="entry name" value="N6_MTASE"/>
    <property type="match status" value="1"/>
</dbReference>
<dbReference type="NCBIfam" id="TIGR00095">
    <property type="entry name" value="16S rRNA (guanine(966)-N(2))-methyltransferase RsmD"/>
    <property type="match status" value="1"/>
</dbReference>
<dbReference type="PANTHER" id="PTHR43542">
    <property type="entry name" value="METHYLTRANSFERASE"/>
    <property type="match status" value="1"/>
</dbReference>
<dbReference type="GO" id="GO:0052913">
    <property type="term" value="F:16S rRNA (guanine(966)-N(2))-methyltransferase activity"/>
    <property type="evidence" value="ECO:0007669"/>
    <property type="project" value="UniProtKB-EC"/>
</dbReference>
<keyword evidence="5" id="KW-1185">Reference proteome</keyword>
<accession>A0A9E6RDW0</accession>
<dbReference type="PIRSF" id="PIRSF004553">
    <property type="entry name" value="CHP00095"/>
    <property type="match status" value="1"/>
</dbReference>
<dbReference type="InterPro" id="IPR029063">
    <property type="entry name" value="SAM-dependent_MTases_sf"/>
</dbReference>
<dbReference type="PANTHER" id="PTHR43542:SF1">
    <property type="entry name" value="METHYLTRANSFERASE"/>
    <property type="match status" value="1"/>
</dbReference>
<dbReference type="Gene3D" id="3.40.50.150">
    <property type="entry name" value="Vaccinia Virus protein VP39"/>
    <property type="match status" value="1"/>
</dbReference>
<dbReference type="Pfam" id="PF03602">
    <property type="entry name" value="Cons_hypoth95"/>
    <property type="match status" value="1"/>
</dbReference>
<dbReference type="KEGG" id="cmet:K6K41_09105"/>
<evidence type="ECO:0000313" key="5">
    <source>
        <dbReference type="Proteomes" id="UP000825701"/>
    </source>
</evidence>
<proteinExistence type="predicted"/>